<organism evidence="2 3">
    <name type="scientific">Planctopirus hydrillae</name>
    <dbReference type="NCBI Taxonomy" id="1841610"/>
    <lineage>
        <taxon>Bacteria</taxon>
        <taxon>Pseudomonadati</taxon>
        <taxon>Planctomycetota</taxon>
        <taxon>Planctomycetia</taxon>
        <taxon>Planctomycetales</taxon>
        <taxon>Planctomycetaceae</taxon>
        <taxon>Planctopirus</taxon>
    </lineage>
</organism>
<dbReference type="EMBL" id="LYDR01000001">
    <property type="protein sequence ID" value="ODA36796.1"/>
    <property type="molecule type" value="Genomic_DNA"/>
</dbReference>
<feature type="region of interest" description="Disordered" evidence="1">
    <location>
        <begin position="36"/>
        <end position="59"/>
    </location>
</feature>
<evidence type="ECO:0000256" key="1">
    <source>
        <dbReference type="SAM" id="MobiDB-lite"/>
    </source>
</evidence>
<protein>
    <submittedName>
        <fullName evidence="2">Uncharacterized protein</fullName>
    </submittedName>
</protein>
<proteinExistence type="predicted"/>
<keyword evidence="3" id="KW-1185">Reference proteome</keyword>
<evidence type="ECO:0000313" key="3">
    <source>
        <dbReference type="Proteomes" id="UP000094828"/>
    </source>
</evidence>
<reference evidence="2 3" key="1">
    <citation type="submission" date="2016-05" db="EMBL/GenBank/DDBJ databases">
        <title>Genomic and physiological characterization of Planctopirus sp. isolated from fresh water lake.</title>
        <authorList>
            <person name="Subhash Y."/>
            <person name="Ramana C."/>
        </authorList>
    </citation>
    <scope>NUCLEOTIDE SEQUENCE [LARGE SCALE GENOMIC DNA]</scope>
    <source>
        <strain evidence="2 3">JC280</strain>
    </source>
</reference>
<gene>
    <name evidence="2" type="ORF">A6X21_01610</name>
</gene>
<evidence type="ECO:0000313" key="2">
    <source>
        <dbReference type="EMBL" id="ODA36796.1"/>
    </source>
</evidence>
<name>A0A1C3EU98_9PLAN</name>
<dbReference type="AlphaFoldDB" id="A0A1C3EU98"/>
<dbReference type="Proteomes" id="UP000094828">
    <property type="component" value="Unassembled WGS sequence"/>
</dbReference>
<comment type="caution">
    <text evidence="2">The sequence shown here is derived from an EMBL/GenBank/DDBJ whole genome shotgun (WGS) entry which is preliminary data.</text>
</comment>
<sequence length="119" mass="13246">MSDKVANSQHPKFRICEASGARLFYETQLASRHGLQDLQPDFMTPSPVPTGEGRDEGEFKRTWGRAINERLQRMTLLISGGRVAGVKRLRLPPGCLPLVVDPVFHGEEFGSCIPARELD</sequence>
<accession>A0A1C3EU98</accession>